<evidence type="ECO:0000256" key="4">
    <source>
        <dbReference type="ARBA" id="ARBA00022475"/>
    </source>
</evidence>
<dbReference type="STRING" id="370622.LA66_10665"/>
<comment type="subcellular location">
    <subcellularLocation>
        <location evidence="1 8">Cell membrane</location>
        <topology evidence="1 8">Multi-pass membrane protein</topology>
    </subcellularLocation>
</comment>
<keyword evidence="5 9" id="KW-0812">Transmembrane</keyword>
<protein>
    <recommendedName>
        <fullName evidence="8">Biotin transporter</fullName>
    </recommendedName>
</protein>
<dbReference type="GO" id="GO:0015225">
    <property type="term" value="F:biotin transmembrane transporter activity"/>
    <property type="evidence" value="ECO:0007669"/>
    <property type="project" value="UniProtKB-UniRule"/>
</dbReference>
<dbReference type="GO" id="GO:0005886">
    <property type="term" value="C:plasma membrane"/>
    <property type="evidence" value="ECO:0007669"/>
    <property type="project" value="UniProtKB-SubCell"/>
</dbReference>
<feature type="transmembrane region" description="Helical" evidence="9">
    <location>
        <begin position="151"/>
        <end position="172"/>
    </location>
</feature>
<accession>A0A0B1Q2F4</accession>
<evidence type="ECO:0000256" key="7">
    <source>
        <dbReference type="ARBA" id="ARBA00023136"/>
    </source>
</evidence>
<dbReference type="RefSeq" id="WP_039192309.1">
    <property type="nucleotide sequence ID" value="NZ_JRFJ01000002.1"/>
</dbReference>
<gene>
    <name evidence="10" type="ORF">LA66_10665</name>
</gene>
<evidence type="ECO:0000256" key="1">
    <source>
        <dbReference type="ARBA" id="ARBA00004651"/>
    </source>
</evidence>
<evidence type="ECO:0000256" key="6">
    <source>
        <dbReference type="ARBA" id="ARBA00022989"/>
    </source>
</evidence>
<dbReference type="PANTHER" id="PTHR34295">
    <property type="entry name" value="BIOTIN TRANSPORTER BIOY"/>
    <property type="match status" value="1"/>
</dbReference>
<organism evidence="10 11">
    <name type="scientific">Aureimonas altamirensis</name>
    <dbReference type="NCBI Taxonomy" id="370622"/>
    <lineage>
        <taxon>Bacteria</taxon>
        <taxon>Pseudomonadati</taxon>
        <taxon>Pseudomonadota</taxon>
        <taxon>Alphaproteobacteria</taxon>
        <taxon>Hyphomicrobiales</taxon>
        <taxon>Aurantimonadaceae</taxon>
        <taxon>Aureimonas</taxon>
    </lineage>
</organism>
<feature type="transmembrane region" description="Helical" evidence="9">
    <location>
        <begin position="110"/>
        <end position="131"/>
    </location>
</feature>
<name>A0A0B1Q2F4_9HYPH</name>
<comment type="caution">
    <text evidence="10">The sequence shown here is derived from an EMBL/GenBank/DDBJ whole genome shotgun (WGS) entry which is preliminary data.</text>
</comment>
<dbReference type="Pfam" id="PF02632">
    <property type="entry name" value="BioY"/>
    <property type="match status" value="1"/>
</dbReference>
<evidence type="ECO:0000256" key="8">
    <source>
        <dbReference type="PIRNR" id="PIRNR016661"/>
    </source>
</evidence>
<dbReference type="Proteomes" id="UP000030826">
    <property type="component" value="Unassembled WGS sequence"/>
</dbReference>
<dbReference type="AlphaFoldDB" id="A0A0B1Q2F4"/>
<evidence type="ECO:0000256" key="2">
    <source>
        <dbReference type="ARBA" id="ARBA00010692"/>
    </source>
</evidence>
<comment type="similarity">
    <text evidence="2 8">Belongs to the BioY family.</text>
</comment>
<evidence type="ECO:0000256" key="3">
    <source>
        <dbReference type="ARBA" id="ARBA00022448"/>
    </source>
</evidence>
<dbReference type="PANTHER" id="PTHR34295:SF4">
    <property type="entry name" value="BIOTIN TRANSPORTER BIOY-RELATED"/>
    <property type="match status" value="1"/>
</dbReference>
<feature type="transmembrane region" description="Helical" evidence="9">
    <location>
        <begin position="6"/>
        <end position="32"/>
    </location>
</feature>
<keyword evidence="3 8" id="KW-0813">Transport</keyword>
<keyword evidence="4 8" id="KW-1003">Cell membrane</keyword>
<dbReference type="InterPro" id="IPR003784">
    <property type="entry name" value="BioY"/>
</dbReference>
<evidence type="ECO:0000313" key="11">
    <source>
        <dbReference type="Proteomes" id="UP000030826"/>
    </source>
</evidence>
<sequence>METRDIVQIALFAAIMAVLGLFPPLTVPLIGIPITAQSMGPMLMGGVLGARKGGLTMLLFILLVAAGLPLLSGGRGGLGYLMGPWSGFIYGWLAAAIVAGWLTERAWSRLNFVSSFLISAVAGIGIVYAIGVPWYAAASGMDLLSAFTTSVLAFIPGDLIKAGIAAAVIVLVKRSYPLIRGRVATSH</sequence>
<evidence type="ECO:0000256" key="9">
    <source>
        <dbReference type="SAM" id="Phobius"/>
    </source>
</evidence>
<dbReference type="Gene3D" id="1.10.1760.20">
    <property type="match status" value="1"/>
</dbReference>
<dbReference type="OrthoDB" id="9803495at2"/>
<reference evidence="10 11" key="1">
    <citation type="submission" date="2014-09" db="EMBL/GenBank/DDBJ databases">
        <title>Isolation and characterization of Aurantimonas altamirensis ON-56566 from clinical sample following a dog bite.</title>
        <authorList>
            <person name="Eshaghi A."/>
            <person name="Li A."/>
            <person name="Shahinas D."/>
            <person name="Bahn P."/>
            <person name="Kus J.V."/>
            <person name="Patel S.N."/>
        </authorList>
    </citation>
    <scope>NUCLEOTIDE SEQUENCE [LARGE SCALE GENOMIC DNA]</scope>
    <source>
        <strain evidence="10 11">ON-56566</strain>
    </source>
</reference>
<feature type="transmembrane region" description="Helical" evidence="9">
    <location>
        <begin position="53"/>
        <end position="71"/>
    </location>
</feature>
<dbReference type="PIRSF" id="PIRSF016661">
    <property type="entry name" value="BioY"/>
    <property type="match status" value="1"/>
</dbReference>
<keyword evidence="6 9" id="KW-1133">Transmembrane helix</keyword>
<dbReference type="EMBL" id="JRFJ01000002">
    <property type="protein sequence ID" value="KHJ54993.1"/>
    <property type="molecule type" value="Genomic_DNA"/>
</dbReference>
<evidence type="ECO:0000313" key="10">
    <source>
        <dbReference type="EMBL" id="KHJ54993.1"/>
    </source>
</evidence>
<feature type="transmembrane region" description="Helical" evidence="9">
    <location>
        <begin position="83"/>
        <end position="103"/>
    </location>
</feature>
<keyword evidence="7 8" id="KW-0472">Membrane</keyword>
<evidence type="ECO:0000256" key="5">
    <source>
        <dbReference type="ARBA" id="ARBA00022692"/>
    </source>
</evidence>
<proteinExistence type="inferred from homology"/>